<sequence precursor="true">MIRIGNVLFMLAAIAVSLNAETVFIDDMLSLSGWSSNTGGIGLVNYGDGNSVHMSSWWSDSNNFTHMKRDTGVIIQDEKEYELLIGAEGHQQNSSDPALGKPISVELYSINESVEDIFQTASITPLYNWPASTASFPKYSIKFDTLGEDNQDLIGKSLGVQIWGNWWNSLSIDKVELVSSGADNQLSTKLFFDTSAQGETKKLDYWGVCQGWINESNMTSAIDNMGAENIDSVRFNFSASEPLSYSGGQPVLPAGGEMQTTIQNALAQAQRVPDADLTLVAGNKYIMDDWYIRSDGKIDPVKIVDGIIAAINYVTSNYGYSTEDFDFVEVYNEPDWEFPQGSRANMYEIMQEYRTRSQLGSIPIVGPSTLSSSNAYSWYDPNRDLIDIGATHVIGGTMQSFIDFINEVHSDDKTFLNPEIHNYIELMIAAELSDRPGEGGLFWGEVDPAEGRFVKASQGKRIAYKMHAPTWSGASAYRDLQGRVWLFLGSSERRAEKSKWEFECTNRDVFFDGEGPKREVSLNIENHAFDFIEVTWGDRSPVYFSQFVDNLSDNSRLAADFNGVHLKDDSNISDYSRWRFRPEGAFYYIDNTASLESRRDSRLSAWEGSNSLTVVSNSQENDFVKWQLTQVGGSYYLENVGKQRAGENPRLKIASGAPVLTDSSDTSMQAQWSFADTGETDSEPPSSPENLSAAVEDSIITLNWDDSDEWDFSSYSVYRSRVSSSGYVEIAADLTESEFQDSTAENSRNYYYAVTAKDVFGNESPRSAEVKAASHSPLASDDFQSNDFASGAGWNGNWQLSSSPSPVIQNCGGNYVLKLTEDASVSRAFSQRIYKPILQFDFDADSLESGEYAAAEIYDSARGAWISVWKAYYHDNGGDSIGGGNDTADNLTEVTVDLSEYAPTAQQIRFKSSVSSDEGVLFIDNVKLFSNNFGKPSGSVVYSDGMSVLSGVWNEESKSAQEAGENVGGVRVNTEGDIPFVEMNSWWDGAKYTKIYTSAGHTISEDKYYEVSVYMKSSLQEDTNAEIILSDADSSWAEITSETFNISPAQITKHTIGFSTVNGANQNSVGNALGITVSPGWWNAVSVHAVYVEEKEFFYQRDTNQDGIVNFCDFVDFSQSWQPSDMEGIKDFAGSWLYSSD</sequence>
<reference evidence="3" key="1">
    <citation type="submission" date="2017-04" db="EMBL/GenBank/DDBJ databases">
        <title>Comparative genomics and description of representatives of a novel lineage of planctomycetes thriving in anoxic sediments.</title>
        <authorList>
            <person name="Spring S."/>
            <person name="Bunk B."/>
            <person name="Sproer C."/>
        </authorList>
    </citation>
    <scope>NUCLEOTIDE SEQUENCE [LARGE SCALE GENOMIC DNA]</scope>
    <source>
        <strain evidence="3">ST-PulAB-D4</strain>
    </source>
</reference>
<dbReference type="InterPro" id="IPR013783">
    <property type="entry name" value="Ig-like_fold"/>
</dbReference>
<organism evidence="2 3">
    <name type="scientific">Sedimentisphaera salicampi</name>
    <dbReference type="NCBI Taxonomy" id="1941349"/>
    <lineage>
        <taxon>Bacteria</taxon>
        <taxon>Pseudomonadati</taxon>
        <taxon>Planctomycetota</taxon>
        <taxon>Phycisphaerae</taxon>
        <taxon>Sedimentisphaerales</taxon>
        <taxon>Sedimentisphaeraceae</taxon>
        <taxon>Sedimentisphaera</taxon>
    </lineage>
</organism>
<dbReference type="Proteomes" id="UP000193334">
    <property type="component" value="Chromosome"/>
</dbReference>
<dbReference type="Gene3D" id="2.80.10.50">
    <property type="match status" value="1"/>
</dbReference>
<accession>A0A1W6LQF1</accession>
<dbReference type="RefSeq" id="WP_085756611.1">
    <property type="nucleotide sequence ID" value="NZ_CP021023.1"/>
</dbReference>
<keyword evidence="1" id="KW-0732">Signal</keyword>
<dbReference type="InterPro" id="IPR018247">
    <property type="entry name" value="EF_Hand_1_Ca_BS"/>
</dbReference>
<name>A0A1W6LQF1_9BACT</name>
<proteinExistence type="predicted"/>
<dbReference type="InterPro" id="IPR036116">
    <property type="entry name" value="FN3_sf"/>
</dbReference>
<keyword evidence="3" id="KW-1185">Reference proteome</keyword>
<dbReference type="AlphaFoldDB" id="A0A1W6LQF1"/>
<evidence type="ECO:0000313" key="2">
    <source>
        <dbReference type="EMBL" id="ARN57997.1"/>
    </source>
</evidence>
<dbReference type="KEGG" id="pbp:STSP1_02423"/>
<dbReference type="Gene3D" id="2.60.40.10">
    <property type="entry name" value="Immunoglobulins"/>
    <property type="match status" value="1"/>
</dbReference>
<dbReference type="EMBL" id="CP021023">
    <property type="protein sequence ID" value="ARN57997.1"/>
    <property type="molecule type" value="Genomic_DNA"/>
</dbReference>
<protein>
    <submittedName>
        <fullName evidence="2">Alpha-amylase/pullulanase</fullName>
    </submittedName>
</protein>
<dbReference type="PROSITE" id="PS00018">
    <property type="entry name" value="EF_HAND_1"/>
    <property type="match status" value="1"/>
</dbReference>
<dbReference type="SUPFAM" id="SSF49265">
    <property type="entry name" value="Fibronectin type III"/>
    <property type="match status" value="1"/>
</dbReference>
<gene>
    <name evidence="2" type="primary">apu</name>
    <name evidence="2" type="ORF">STSP1_02423</name>
</gene>
<feature type="signal peptide" evidence="1">
    <location>
        <begin position="1"/>
        <end position="20"/>
    </location>
</feature>
<evidence type="ECO:0000313" key="3">
    <source>
        <dbReference type="Proteomes" id="UP000193334"/>
    </source>
</evidence>
<dbReference type="STRING" id="1941349.STSP1_02423"/>
<feature type="chain" id="PRO_5010888130" evidence="1">
    <location>
        <begin position="21"/>
        <end position="1141"/>
    </location>
</feature>
<evidence type="ECO:0000256" key="1">
    <source>
        <dbReference type="SAM" id="SignalP"/>
    </source>
</evidence>